<evidence type="ECO:0000313" key="10">
    <source>
        <dbReference type="Proteomes" id="UP001146793"/>
    </source>
</evidence>
<evidence type="ECO:0000256" key="4">
    <source>
        <dbReference type="ARBA" id="ARBA00022840"/>
    </source>
</evidence>
<dbReference type="PROSITE" id="PS50011">
    <property type="entry name" value="PROTEIN_KINASE_DOM"/>
    <property type="match status" value="1"/>
</dbReference>
<dbReference type="InterPro" id="IPR000719">
    <property type="entry name" value="Prot_kinase_dom"/>
</dbReference>
<evidence type="ECO:0000259" key="7">
    <source>
        <dbReference type="PROSITE" id="PS50011"/>
    </source>
</evidence>
<feature type="domain" description="Protein kinase" evidence="7">
    <location>
        <begin position="726"/>
        <end position="1059"/>
    </location>
</feature>
<dbReference type="InterPro" id="IPR000315">
    <property type="entry name" value="Znf_B-box"/>
</dbReference>
<keyword evidence="1" id="KW-0808">Transferase</keyword>
<feature type="region of interest" description="Disordered" evidence="6">
    <location>
        <begin position="875"/>
        <end position="928"/>
    </location>
</feature>
<feature type="compositionally biased region" description="Basic and acidic residues" evidence="6">
    <location>
        <begin position="1142"/>
        <end position="1152"/>
    </location>
</feature>
<dbReference type="GO" id="GO:0005524">
    <property type="term" value="F:ATP binding"/>
    <property type="evidence" value="ECO:0007669"/>
    <property type="project" value="UniProtKB-KW"/>
</dbReference>
<feature type="compositionally biased region" description="Basic residues" evidence="6">
    <location>
        <begin position="457"/>
        <end position="479"/>
    </location>
</feature>
<evidence type="ECO:0000256" key="3">
    <source>
        <dbReference type="ARBA" id="ARBA00022777"/>
    </source>
</evidence>
<proteinExistence type="predicted"/>
<dbReference type="GO" id="GO:0004674">
    <property type="term" value="F:protein serine/threonine kinase activity"/>
    <property type="evidence" value="ECO:0007669"/>
    <property type="project" value="TreeGrafter"/>
</dbReference>
<feature type="compositionally biased region" description="Polar residues" evidence="6">
    <location>
        <begin position="434"/>
        <end position="443"/>
    </location>
</feature>
<keyword evidence="5" id="KW-0862">Zinc</keyword>
<feature type="compositionally biased region" description="Polar residues" evidence="6">
    <location>
        <begin position="1153"/>
        <end position="1174"/>
    </location>
</feature>
<feature type="compositionally biased region" description="Basic residues" evidence="6">
    <location>
        <begin position="693"/>
        <end position="706"/>
    </location>
</feature>
<dbReference type="SMART" id="SM00220">
    <property type="entry name" value="S_TKc"/>
    <property type="match status" value="1"/>
</dbReference>
<keyword evidence="5" id="KW-0479">Metal-binding</keyword>
<dbReference type="Gene3D" id="3.30.200.20">
    <property type="entry name" value="Phosphorylase Kinase, domain 1"/>
    <property type="match status" value="1"/>
</dbReference>
<organism evidence="9 10">
    <name type="scientific">Anaeramoeba flamelloides</name>
    <dbReference type="NCBI Taxonomy" id="1746091"/>
    <lineage>
        <taxon>Eukaryota</taxon>
        <taxon>Metamonada</taxon>
        <taxon>Anaeramoebidae</taxon>
        <taxon>Anaeramoeba</taxon>
    </lineage>
</organism>
<evidence type="ECO:0000259" key="8">
    <source>
        <dbReference type="PROSITE" id="PS50119"/>
    </source>
</evidence>
<dbReference type="PANTHER" id="PTHR44329">
    <property type="entry name" value="SERINE/THREONINE-PROTEIN KINASE TNNI3K-RELATED"/>
    <property type="match status" value="1"/>
</dbReference>
<dbReference type="CDD" id="cd19757">
    <property type="entry name" value="Bbox1"/>
    <property type="match status" value="1"/>
</dbReference>
<dbReference type="PROSITE" id="PS50119">
    <property type="entry name" value="ZF_BBOX"/>
    <property type="match status" value="1"/>
</dbReference>
<feature type="region of interest" description="Disordered" evidence="6">
    <location>
        <begin position="1141"/>
        <end position="1214"/>
    </location>
</feature>
<feature type="compositionally biased region" description="Basic residues" evidence="6">
    <location>
        <begin position="552"/>
        <end position="574"/>
    </location>
</feature>
<dbReference type="SUPFAM" id="SSF56112">
    <property type="entry name" value="Protein kinase-like (PK-like)"/>
    <property type="match status" value="1"/>
</dbReference>
<dbReference type="InterPro" id="IPR011009">
    <property type="entry name" value="Kinase-like_dom_sf"/>
</dbReference>
<dbReference type="PANTHER" id="PTHR44329:SF288">
    <property type="entry name" value="MITOGEN-ACTIVATED PROTEIN KINASE KINASE KINASE 20"/>
    <property type="match status" value="1"/>
</dbReference>
<dbReference type="InterPro" id="IPR001245">
    <property type="entry name" value="Ser-Thr/Tyr_kinase_cat_dom"/>
</dbReference>
<evidence type="ECO:0000313" key="9">
    <source>
        <dbReference type="EMBL" id="KAJ3447919.1"/>
    </source>
</evidence>
<dbReference type="GO" id="GO:0008270">
    <property type="term" value="F:zinc ion binding"/>
    <property type="evidence" value="ECO:0007669"/>
    <property type="project" value="UniProtKB-KW"/>
</dbReference>
<dbReference type="EMBL" id="JANTQA010000015">
    <property type="protein sequence ID" value="KAJ3447919.1"/>
    <property type="molecule type" value="Genomic_DNA"/>
</dbReference>
<evidence type="ECO:0000256" key="1">
    <source>
        <dbReference type="ARBA" id="ARBA00022679"/>
    </source>
</evidence>
<evidence type="ECO:0000256" key="5">
    <source>
        <dbReference type="PROSITE-ProRule" id="PRU00024"/>
    </source>
</evidence>
<comment type="caution">
    <text evidence="9">The sequence shown here is derived from an EMBL/GenBank/DDBJ whole genome shotgun (WGS) entry which is preliminary data.</text>
</comment>
<dbReference type="PROSITE" id="PS00108">
    <property type="entry name" value="PROTEIN_KINASE_ST"/>
    <property type="match status" value="1"/>
</dbReference>
<evidence type="ECO:0000256" key="6">
    <source>
        <dbReference type="SAM" id="MobiDB-lite"/>
    </source>
</evidence>
<accession>A0AAV8A322</accession>
<dbReference type="Pfam" id="PF07714">
    <property type="entry name" value="PK_Tyr_Ser-Thr"/>
    <property type="match status" value="2"/>
</dbReference>
<feature type="compositionally biased region" description="Polar residues" evidence="6">
    <location>
        <begin position="520"/>
        <end position="537"/>
    </location>
</feature>
<feature type="domain" description="B box-type" evidence="8">
    <location>
        <begin position="15"/>
        <end position="61"/>
    </location>
</feature>
<dbReference type="Proteomes" id="UP001146793">
    <property type="component" value="Unassembled WGS sequence"/>
</dbReference>
<name>A0AAV8A322_9EUKA</name>
<keyword evidence="3 9" id="KW-0418">Kinase</keyword>
<keyword evidence="5" id="KW-0863">Zinc-finger</keyword>
<sequence>MSNEMEIEDEGEEEEETNQCVICNKSKIDYYCRLCNVFYCINCEKHIHTPFLKTKHQSAIFKIESWKKMKNENFKTKEKELLETKNTEGIFKKTPLGKNFSAGNANKNVKILSTNEKKKKKKTYREKQMIYPQTDVYQKQKHSFQALIKDKEIRQQCLELGKISSYTEYFNHFRELFPNDFVIRISENKPEVRFDKKWKDTLSHCKCMTSKNFLNSLRNCLRGYGLFRQPNKQYYLYTNNSDTRITREKKKRKEKKVMCKKKEKKPQTQGLNHKPKVVVGKEKGKSEFPGNEATQVLFVKKRRSTNLSDQGQRKEDIQKKKSQVRRKIYEEKAQKNKILKNQLNQKEVPKSMEQSIDEEPMPQTTRKKSRKQSAKEKLKFQRARTRRQQYENIQKEKENEKEKENKIKIVDQEIIISTETMQEPESPRTESKSSEGPQTQEILSQVKKKTNKESNGKKPKKKTNKKKRPKFPIRKKYKKSAPIIGLQLHDKEKDNNLSSKNNNKKTGYSPIVIEKMQEPESPSTKSKNSECQETQEIPRQVKQKTNKESNGKKPKKKTNKKKRPKFPNSKKYKKSAPIIGSQLSDKQKDNNPSAKKNKKKKEISEEERFQSLTSSMSQLSVNKTQSRDSKKKNVKYTENLQSVAKTTINDDMSNYEGFDESNVFSGENDFINESKGKNILSSLTETKTEPKTKPKPKQKKKNKKSMNKVSSKENRLSKYSINEIDLQKLNKLGPDKNSNVFQCKWQNSIVATKELDGKKIFYKKKFLEEVEILFDLNHPNLVRLYAICLNPPLIAMELCNGGSLYDFLRNRGSSKRDLLTNWKERIKIALDISYGLKALHDQNILHLDLKSKNILLNFSLKFHSIPMYNLQVEEEKKKEEEKEEEEEKEDNQENEDEGYDYEVEIEEDDGGGGGGQEEEEEEEYKKKEEKFEIQAKISDVGECKYLGEYKNDNINQLIKNIPWMAPEIFVQNNDKKYNKSCDIYSLGIIFYELSTLGKIPFGNSKNQMQLISKIMDGKRDHIPQKTPKKLKELIEKCWDQDPQKRPAINEIIKSLTKFIRSLEKTESSNNKNFTKNEDFRILNKENLNPFDQEKKNENIIIINKNTINQNKNQQNFNVNRDPNKFQKNNNNQKIIQKIFENQSKEEPLETKQHNSTKISSSSNTVELTGQNKGNRSGDEKSKKIQSTQTWRSIKYREKNERNQNYYRSNEKRNTANDKDHVVDMVGALCYLIDGKQKKVAYEPQIIRKRTNIKIMRKNRGKGEKKRRLVDDKERLFGMLRSRQEPKRGSEFENKYETYIYKKKKTLHVKKGVNNYEKEKILLKNNTDQTNDLLYEEESTESKESSSTSVKSISGKFIHNTSFVSNNLIQK</sequence>
<evidence type="ECO:0000256" key="2">
    <source>
        <dbReference type="ARBA" id="ARBA00022741"/>
    </source>
</evidence>
<keyword evidence="4" id="KW-0067">ATP-binding</keyword>
<dbReference type="Gene3D" id="1.10.510.10">
    <property type="entry name" value="Transferase(Phosphotransferase) domain 1"/>
    <property type="match status" value="1"/>
</dbReference>
<feature type="region of interest" description="Disordered" evidence="6">
    <location>
        <begin position="247"/>
        <end position="639"/>
    </location>
</feature>
<feature type="compositionally biased region" description="Polar residues" evidence="6">
    <location>
        <begin position="610"/>
        <end position="624"/>
    </location>
</feature>
<reference evidence="9" key="1">
    <citation type="submission" date="2022-08" db="EMBL/GenBank/DDBJ databases">
        <title>Novel sulphate-reducing endosymbionts in the free-living metamonad Anaeramoeba.</title>
        <authorList>
            <person name="Jerlstrom-Hultqvist J."/>
            <person name="Cepicka I."/>
            <person name="Gallot-Lavallee L."/>
            <person name="Salas-Leiva D."/>
            <person name="Curtis B.A."/>
            <person name="Zahonova K."/>
            <person name="Pipaliya S."/>
            <person name="Dacks J."/>
            <person name="Roger A.J."/>
        </authorList>
    </citation>
    <scope>NUCLEOTIDE SEQUENCE</scope>
    <source>
        <strain evidence="9">Busselton2</strain>
    </source>
</reference>
<feature type="region of interest" description="Disordered" evidence="6">
    <location>
        <begin position="675"/>
        <end position="713"/>
    </location>
</feature>
<gene>
    <name evidence="9" type="ORF">M0812_00392</name>
</gene>
<protein>
    <submittedName>
        <fullName evidence="9">Serine/threonine-protein kinase tnni3k-related</fullName>
    </submittedName>
</protein>
<feature type="compositionally biased region" description="Basic and acidic residues" evidence="6">
    <location>
        <begin position="393"/>
        <end position="411"/>
    </location>
</feature>
<keyword evidence="2" id="KW-0547">Nucleotide-binding</keyword>
<feature type="compositionally biased region" description="Basic residues" evidence="6">
    <location>
        <begin position="247"/>
        <end position="264"/>
    </location>
</feature>
<feature type="compositionally biased region" description="Acidic residues" evidence="6">
    <location>
        <begin position="881"/>
        <end position="922"/>
    </location>
</feature>
<dbReference type="InterPro" id="IPR051681">
    <property type="entry name" value="Ser/Thr_Kinases-Pseudokinases"/>
</dbReference>
<dbReference type="InterPro" id="IPR008271">
    <property type="entry name" value="Ser/Thr_kinase_AS"/>
</dbReference>
<feature type="compositionally biased region" description="Low complexity" evidence="6">
    <location>
        <begin position="496"/>
        <end position="505"/>
    </location>
</feature>